<keyword evidence="3" id="KW-1185">Reference proteome</keyword>
<dbReference type="GO" id="GO:0008168">
    <property type="term" value="F:methyltransferase activity"/>
    <property type="evidence" value="ECO:0007669"/>
    <property type="project" value="UniProtKB-KW"/>
</dbReference>
<dbReference type="KEGG" id="pais:PFX98_18585"/>
<accession>A0AA95NBX9</accession>
<proteinExistence type="predicted"/>
<evidence type="ECO:0000259" key="1">
    <source>
        <dbReference type="Pfam" id="PF05050"/>
    </source>
</evidence>
<dbReference type="RefSeq" id="WP_285231981.1">
    <property type="nucleotide sequence ID" value="NZ_CP116346.1"/>
</dbReference>
<evidence type="ECO:0000313" key="3">
    <source>
        <dbReference type="Proteomes" id="UP001177769"/>
    </source>
</evidence>
<dbReference type="Pfam" id="PF05050">
    <property type="entry name" value="Methyltransf_21"/>
    <property type="match status" value="1"/>
</dbReference>
<dbReference type="AlphaFoldDB" id="A0AA95NBX9"/>
<dbReference type="InterPro" id="IPR029063">
    <property type="entry name" value="SAM-dependent_MTases_sf"/>
</dbReference>
<organism evidence="2 3">
    <name type="scientific">Paucibacter sediminis</name>
    <dbReference type="NCBI Taxonomy" id="3019553"/>
    <lineage>
        <taxon>Bacteria</taxon>
        <taxon>Pseudomonadati</taxon>
        <taxon>Pseudomonadota</taxon>
        <taxon>Betaproteobacteria</taxon>
        <taxon>Burkholderiales</taxon>
        <taxon>Sphaerotilaceae</taxon>
        <taxon>Roseateles</taxon>
    </lineage>
</organism>
<feature type="domain" description="Methyltransferase FkbM" evidence="1">
    <location>
        <begin position="42"/>
        <end position="193"/>
    </location>
</feature>
<evidence type="ECO:0000313" key="2">
    <source>
        <dbReference type="EMBL" id="WIT10903.1"/>
    </source>
</evidence>
<sequence length="225" mass="24758">MSATASFQDYVQALERQAGEDAKGITARLQAAGTPQRGLFIDCGSNLGQGFGQFSRYFLPRDFDYVLIEPNPNCWPALEKIVAAGEGRIELLKQAAGTKVGVVQFFGLEQDPTSQGGSMLAEHNSKYYAANAATALDVPCFSLAQLIEDARARYPSVVLKLDIEGGEYEVLPDLIARGAHKLLDAAYIEFHSQYMAEPKGAVYRELEARLKAQIVHDQVPLRIWF</sequence>
<name>A0AA95NBX9_9BURK</name>
<keyword evidence="2" id="KW-0489">Methyltransferase</keyword>
<protein>
    <submittedName>
        <fullName evidence="2">FkbM family methyltransferase</fullName>
    </submittedName>
</protein>
<gene>
    <name evidence="2" type="ORF">PFX98_18585</name>
</gene>
<dbReference type="GO" id="GO:0032259">
    <property type="term" value="P:methylation"/>
    <property type="evidence" value="ECO:0007669"/>
    <property type="project" value="UniProtKB-KW"/>
</dbReference>
<dbReference type="NCBIfam" id="TIGR01444">
    <property type="entry name" value="fkbM_fam"/>
    <property type="match status" value="1"/>
</dbReference>
<dbReference type="Proteomes" id="UP001177769">
    <property type="component" value="Chromosome"/>
</dbReference>
<dbReference type="Gene3D" id="3.40.50.150">
    <property type="entry name" value="Vaccinia Virus protein VP39"/>
    <property type="match status" value="1"/>
</dbReference>
<dbReference type="InterPro" id="IPR006342">
    <property type="entry name" value="FkbM_mtfrase"/>
</dbReference>
<dbReference type="SUPFAM" id="SSF53335">
    <property type="entry name" value="S-adenosyl-L-methionine-dependent methyltransferases"/>
    <property type="match status" value="1"/>
</dbReference>
<keyword evidence="2" id="KW-0808">Transferase</keyword>
<reference evidence="2" key="1">
    <citation type="submission" date="2023-01" db="EMBL/GenBank/DDBJ databases">
        <title>Whole genome sequence of Paucibacter sp. S2-9 isolated from pond sediment.</title>
        <authorList>
            <person name="Jung J.Y."/>
        </authorList>
    </citation>
    <scope>NUCLEOTIDE SEQUENCE</scope>
    <source>
        <strain evidence="2">S2-9</strain>
    </source>
</reference>
<dbReference type="EMBL" id="CP116346">
    <property type="protein sequence ID" value="WIT10903.1"/>
    <property type="molecule type" value="Genomic_DNA"/>
</dbReference>